<proteinExistence type="predicted"/>
<dbReference type="AlphaFoldDB" id="A0A1I4K4V4"/>
<keyword evidence="2" id="KW-1185">Reference proteome</keyword>
<reference evidence="1 2" key="1">
    <citation type="submission" date="2016-10" db="EMBL/GenBank/DDBJ databases">
        <authorList>
            <person name="de Groot N.N."/>
        </authorList>
    </citation>
    <scope>NUCLEOTIDE SEQUENCE [LARGE SCALE GENOMIC DNA]</scope>
    <source>
        <strain evidence="1 2">DSM 16199</strain>
    </source>
</reference>
<evidence type="ECO:0000313" key="1">
    <source>
        <dbReference type="EMBL" id="SFL73611.1"/>
    </source>
</evidence>
<evidence type="ECO:0000313" key="2">
    <source>
        <dbReference type="Proteomes" id="UP000199550"/>
    </source>
</evidence>
<sequence>MEVPHGAVEILKIYFVQVKYTNRNESNLIRTRFVAEPAANFDNVCILINAPFYVQKGGGAGEV</sequence>
<accession>A0A1I4K4V4</accession>
<organism evidence="1 2">
    <name type="scientific">Loktanella salsilacus</name>
    <dbReference type="NCBI Taxonomy" id="195913"/>
    <lineage>
        <taxon>Bacteria</taxon>
        <taxon>Pseudomonadati</taxon>
        <taxon>Pseudomonadota</taxon>
        <taxon>Alphaproteobacteria</taxon>
        <taxon>Rhodobacterales</taxon>
        <taxon>Roseobacteraceae</taxon>
        <taxon>Loktanella</taxon>
    </lineage>
</organism>
<dbReference type="Proteomes" id="UP000199550">
    <property type="component" value="Unassembled WGS sequence"/>
</dbReference>
<dbReference type="EMBL" id="FOTF01000059">
    <property type="protein sequence ID" value="SFL73611.1"/>
    <property type="molecule type" value="Genomic_DNA"/>
</dbReference>
<protein>
    <submittedName>
        <fullName evidence="1">Uncharacterized protein</fullName>
    </submittedName>
</protein>
<gene>
    <name evidence="1" type="ORF">SAMN04488004_1592</name>
</gene>
<name>A0A1I4K4V4_9RHOB</name>